<dbReference type="RefSeq" id="WP_183960949.1">
    <property type="nucleotide sequence ID" value="NZ_JACHHP010000003.1"/>
</dbReference>
<dbReference type="EMBL" id="JACHHP010000003">
    <property type="protein sequence ID" value="MBB5208418.1"/>
    <property type="molecule type" value="Genomic_DNA"/>
</dbReference>
<comment type="caution">
    <text evidence="1">The sequence shown here is derived from an EMBL/GenBank/DDBJ whole genome shotgun (WGS) entry which is preliminary data.</text>
</comment>
<dbReference type="AlphaFoldDB" id="A0A7W8G133"/>
<name>A0A7W8G133_9GAMM</name>
<gene>
    <name evidence="1" type="ORF">HNQ52_001960</name>
</gene>
<protein>
    <recommendedName>
        <fullName evidence="3">(2Fe-2S) ferredoxin domain-containing protein</fullName>
    </recommendedName>
</protein>
<evidence type="ECO:0000313" key="2">
    <source>
        <dbReference type="Proteomes" id="UP000521199"/>
    </source>
</evidence>
<evidence type="ECO:0000313" key="1">
    <source>
        <dbReference type="EMBL" id="MBB5208418.1"/>
    </source>
</evidence>
<proteinExistence type="predicted"/>
<organism evidence="1 2">
    <name type="scientific">Chiayiivirga flava</name>
    <dbReference type="NCBI Taxonomy" id="659595"/>
    <lineage>
        <taxon>Bacteria</taxon>
        <taxon>Pseudomonadati</taxon>
        <taxon>Pseudomonadota</taxon>
        <taxon>Gammaproteobacteria</taxon>
        <taxon>Lysobacterales</taxon>
        <taxon>Lysobacteraceae</taxon>
        <taxon>Chiayiivirga</taxon>
    </lineage>
</organism>
<evidence type="ECO:0008006" key="3">
    <source>
        <dbReference type="Google" id="ProtNLM"/>
    </source>
</evidence>
<keyword evidence="2" id="KW-1185">Reference proteome</keyword>
<accession>A0A7W8G133</accession>
<dbReference type="Proteomes" id="UP000521199">
    <property type="component" value="Unassembled WGS sequence"/>
</dbReference>
<sequence>MPKTPPSHDTIGTAPAPWRQLVLVCGKCMKRQDRDTLRGDLKRALRRAGVHEIRVAVVGCLDLCPDEGVTLALGAEIGRAVPGLRVLPNDAPVETLLPLLTPP</sequence>
<reference evidence="1 2" key="1">
    <citation type="submission" date="2020-08" db="EMBL/GenBank/DDBJ databases">
        <title>Genomic Encyclopedia of Type Strains, Phase IV (KMG-IV): sequencing the most valuable type-strain genomes for metagenomic binning, comparative biology and taxonomic classification.</title>
        <authorList>
            <person name="Goeker M."/>
        </authorList>
    </citation>
    <scope>NUCLEOTIDE SEQUENCE [LARGE SCALE GENOMIC DNA]</scope>
    <source>
        <strain evidence="1 2">DSM 24163</strain>
    </source>
</reference>